<keyword evidence="3" id="KW-1185">Reference proteome</keyword>
<dbReference type="InterPro" id="IPR010359">
    <property type="entry name" value="IrrE_HExxH"/>
</dbReference>
<sequence length="214" mass="23772">MSRDATHTFLAYSRHEHARFDYEPDPERLAHLLGIRIISGRTNEATHGPPSIIQLARDLHVGRRRFTLLHEINHVLMQRIGLEEAVAAEVDEDDSDAHIEAVVNHAAGQMILPDPLVNIVHGMYGDTPEAVLNLALAGKASVPASMHRFIGRDPEAYLGAFMTSGSYIAHVATCNIGLPFHRYERVPEVHLVLPQARLLTVPRRLDVQLGVVGW</sequence>
<comment type="caution">
    <text evidence="2">The sequence shown here is derived from an EMBL/GenBank/DDBJ whole genome shotgun (WGS) entry which is preliminary data.</text>
</comment>
<organism evidence="2 3">
    <name type="scientific">Deinococcus xinjiangensis</name>
    <dbReference type="NCBI Taxonomy" id="457454"/>
    <lineage>
        <taxon>Bacteria</taxon>
        <taxon>Thermotogati</taxon>
        <taxon>Deinococcota</taxon>
        <taxon>Deinococci</taxon>
        <taxon>Deinococcales</taxon>
        <taxon>Deinococcaceae</taxon>
        <taxon>Deinococcus</taxon>
    </lineage>
</organism>
<proteinExistence type="predicted"/>
<reference evidence="2 3" key="1">
    <citation type="submission" date="2024-02" db="EMBL/GenBank/DDBJ databases">
        <title>Deinococcus xinjiangensis NBRC 107630.</title>
        <authorList>
            <person name="Ichikawa N."/>
            <person name="Katano-Makiyama Y."/>
            <person name="Hidaka K."/>
        </authorList>
    </citation>
    <scope>NUCLEOTIDE SEQUENCE [LARGE SCALE GENOMIC DNA]</scope>
    <source>
        <strain evidence="2 3">NBRC 107630</strain>
    </source>
</reference>
<protein>
    <recommendedName>
        <fullName evidence="1">IrrE N-terminal-like domain-containing protein</fullName>
    </recommendedName>
</protein>
<feature type="domain" description="IrrE N-terminal-like" evidence="1">
    <location>
        <begin position="50"/>
        <end position="114"/>
    </location>
</feature>
<evidence type="ECO:0000313" key="3">
    <source>
        <dbReference type="Proteomes" id="UP001458946"/>
    </source>
</evidence>
<gene>
    <name evidence="2" type="ORF">Dxin01_04048</name>
</gene>
<evidence type="ECO:0000313" key="2">
    <source>
        <dbReference type="EMBL" id="GAA5504279.1"/>
    </source>
</evidence>
<name>A0ABP9VGE2_9DEIO</name>
<dbReference type="RefSeq" id="WP_353544246.1">
    <property type="nucleotide sequence ID" value="NZ_BAABRN010000102.1"/>
</dbReference>
<dbReference type="Pfam" id="PF06114">
    <property type="entry name" value="Peptidase_M78"/>
    <property type="match status" value="1"/>
</dbReference>
<dbReference type="Gene3D" id="1.10.10.2910">
    <property type="match status" value="1"/>
</dbReference>
<evidence type="ECO:0000259" key="1">
    <source>
        <dbReference type="Pfam" id="PF06114"/>
    </source>
</evidence>
<dbReference type="EMBL" id="BAABRN010000102">
    <property type="protein sequence ID" value="GAA5504279.1"/>
    <property type="molecule type" value="Genomic_DNA"/>
</dbReference>
<accession>A0ABP9VGE2</accession>
<dbReference type="Proteomes" id="UP001458946">
    <property type="component" value="Unassembled WGS sequence"/>
</dbReference>